<comment type="subcellular location">
    <subcellularLocation>
        <location evidence="1">Cytoplasm</location>
    </subcellularLocation>
</comment>
<keyword evidence="4 10" id="KW-0132">Cell division</keyword>
<evidence type="ECO:0000313" key="11">
    <source>
        <dbReference type="Proteomes" id="UP000243333"/>
    </source>
</evidence>
<dbReference type="InterPro" id="IPR053712">
    <property type="entry name" value="Bac_CellDiv_Activator"/>
</dbReference>
<dbReference type="EMBL" id="FNBU01000005">
    <property type="protein sequence ID" value="SDF23808.1"/>
    <property type="molecule type" value="Genomic_DNA"/>
</dbReference>
<name>A0A1G7JFX3_9FIRM</name>
<dbReference type="PANTHER" id="PTHR34981:SF1">
    <property type="entry name" value="CELL DIVISION PROTEIN ZAPA"/>
    <property type="match status" value="1"/>
</dbReference>
<dbReference type="InterPro" id="IPR036192">
    <property type="entry name" value="Cell_div_ZapA-like_sf"/>
</dbReference>
<evidence type="ECO:0000256" key="2">
    <source>
        <dbReference type="ARBA" id="ARBA00015195"/>
    </source>
</evidence>
<dbReference type="GO" id="GO:0000921">
    <property type="term" value="P:septin ring assembly"/>
    <property type="evidence" value="ECO:0007669"/>
    <property type="project" value="TreeGrafter"/>
</dbReference>
<evidence type="ECO:0000256" key="4">
    <source>
        <dbReference type="ARBA" id="ARBA00022618"/>
    </source>
</evidence>
<dbReference type="OrthoDB" id="9808604at2"/>
<keyword evidence="11" id="KW-1185">Reference proteome</keyword>
<evidence type="ECO:0000256" key="7">
    <source>
        <dbReference type="ARBA" id="ARBA00024910"/>
    </source>
</evidence>
<dbReference type="PANTHER" id="PTHR34981">
    <property type="entry name" value="CELL DIVISION PROTEIN ZAPA"/>
    <property type="match status" value="1"/>
</dbReference>
<evidence type="ECO:0000256" key="6">
    <source>
        <dbReference type="ARBA" id="ARBA00023306"/>
    </source>
</evidence>
<evidence type="ECO:0000256" key="8">
    <source>
        <dbReference type="ARBA" id="ARBA00026068"/>
    </source>
</evidence>
<sequence length="84" mass="9596">MDGKKTKITVEIFGETYALKGDIEPERILRVAAMLDERMKKIAKANSRLSPSKVAVLAALNIADEYLRLEQDYQQLLKMLKDEK</sequence>
<evidence type="ECO:0000256" key="9">
    <source>
        <dbReference type="ARBA" id="ARBA00033158"/>
    </source>
</evidence>
<evidence type="ECO:0000256" key="1">
    <source>
        <dbReference type="ARBA" id="ARBA00004496"/>
    </source>
</evidence>
<dbReference type="Pfam" id="PF05164">
    <property type="entry name" value="ZapA"/>
    <property type="match status" value="1"/>
</dbReference>
<dbReference type="RefSeq" id="WP_093688482.1">
    <property type="nucleotide sequence ID" value="NZ_FNBU01000005.1"/>
</dbReference>
<dbReference type="GO" id="GO:0000917">
    <property type="term" value="P:division septum assembly"/>
    <property type="evidence" value="ECO:0007669"/>
    <property type="project" value="UniProtKB-KW"/>
</dbReference>
<keyword evidence="6" id="KW-0131">Cell cycle</keyword>
<comment type="function">
    <text evidence="7">Activator of cell division through the inhibition of FtsZ GTPase activity, therefore promoting FtsZ assembly into bundles of protofilaments necessary for the formation of the division Z ring. It is recruited early at mid-cell but it is not essential for cell division.</text>
</comment>
<proteinExistence type="predicted"/>
<evidence type="ECO:0000313" key="10">
    <source>
        <dbReference type="EMBL" id="SDF23808.1"/>
    </source>
</evidence>
<dbReference type="STRING" id="1123285.SAMN05660235_00883"/>
<dbReference type="GO" id="GO:0030428">
    <property type="term" value="C:cell septum"/>
    <property type="evidence" value="ECO:0007669"/>
    <property type="project" value="TreeGrafter"/>
</dbReference>
<dbReference type="GO" id="GO:0032153">
    <property type="term" value="C:cell division site"/>
    <property type="evidence" value="ECO:0007669"/>
    <property type="project" value="TreeGrafter"/>
</dbReference>
<dbReference type="GO" id="GO:0043093">
    <property type="term" value="P:FtsZ-dependent cytokinesis"/>
    <property type="evidence" value="ECO:0007669"/>
    <property type="project" value="TreeGrafter"/>
</dbReference>
<accession>A0A1G7JFX3</accession>
<evidence type="ECO:0000256" key="5">
    <source>
        <dbReference type="ARBA" id="ARBA00023210"/>
    </source>
</evidence>
<protein>
    <recommendedName>
        <fullName evidence="2">Cell division protein ZapA</fullName>
    </recommendedName>
    <alternativeName>
        <fullName evidence="9">Z ring-associated protein ZapA</fullName>
    </alternativeName>
</protein>
<dbReference type="Gene3D" id="6.10.250.790">
    <property type="match status" value="1"/>
</dbReference>
<comment type="subunit">
    <text evidence="8">Homodimer. Interacts with FtsZ.</text>
</comment>
<gene>
    <name evidence="10" type="ORF">SAMN05660235_00883</name>
</gene>
<dbReference type="GO" id="GO:0005829">
    <property type="term" value="C:cytosol"/>
    <property type="evidence" value="ECO:0007669"/>
    <property type="project" value="TreeGrafter"/>
</dbReference>
<dbReference type="InterPro" id="IPR007838">
    <property type="entry name" value="Cell_div_ZapA-like"/>
</dbReference>
<keyword evidence="3" id="KW-0963">Cytoplasm</keyword>
<evidence type="ECO:0000256" key="3">
    <source>
        <dbReference type="ARBA" id="ARBA00022490"/>
    </source>
</evidence>
<dbReference type="Proteomes" id="UP000243333">
    <property type="component" value="Unassembled WGS sequence"/>
</dbReference>
<reference evidence="11" key="1">
    <citation type="submission" date="2016-10" db="EMBL/GenBank/DDBJ databases">
        <authorList>
            <person name="Varghese N."/>
            <person name="Submissions S."/>
        </authorList>
    </citation>
    <scope>NUCLEOTIDE SEQUENCE [LARGE SCALE GENOMIC DNA]</scope>
    <source>
        <strain evidence="11">DSM 23256</strain>
    </source>
</reference>
<dbReference type="SUPFAM" id="SSF102829">
    <property type="entry name" value="Cell division protein ZapA-like"/>
    <property type="match status" value="1"/>
</dbReference>
<dbReference type="AlphaFoldDB" id="A0A1G7JFX3"/>
<keyword evidence="5" id="KW-0717">Septation</keyword>
<organism evidence="10 11">
    <name type="scientific">Sporolituus thermophilus DSM 23256</name>
    <dbReference type="NCBI Taxonomy" id="1123285"/>
    <lineage>
        <taxon>Bacteria</taxon>
        <taxon>Bacillati</taxon>
        <taxon>Bacillota</taxon>
        <taxon>Negativicutes</taxon>
        <taxon>Selenomonadales</taxon>
        <taxon>Sporomusaceae</taxon>
        <taxon>Sporolituus</taxon>
    </lineage>
</organism>